<accession>A0A6M3L2N0</accession>
<feature type="transmembrane region" description="Helical" evidence="1">
    <location>
        <begin position="37"/>
        <end position="55"/>
    </location>
</feature>
<sequence>MESADLSFGQYTLPFILTMISMFLFRVVPQIPDRLKAVVTVCLGVALGYLWLHYMGVECTVKSVMDSLFYGFVQGCAAVGIYELQAKARNVPSKPPDI</sequence>
<proteinExistence type="predicted"/>
<organism evidence="2">
    <name type="scientific">viral metagenome</name>
    <dbReference type="NCBI Taxonomy" id="1070528"/>
    <lineage>
        <taxon>unclassified sequences</taxon>
        <taxon>metagenomes</taxon>
        <taxon>organismal metagenomes</taxon>
    </lineage>
</organism>
<keyword evidence="1" id="KW-1133">Transmembrane helix</keyword>
<evidence type="ECO:0000256" key="1">
    <source>
        <dbReference type="SAM" id="Phobius"/>
    </source>
</evidence>
<protein>
    <submittedName>
        <fullName evidence="2">Putative holin</fullName>
    </submittedName>
</protein>
<gene>
    <name evidence="2" type="ORF">MM415B02748_0006</name>
</gene>
<keyword evidence="1" id="KW-0472">Membrane</keyword>
<evidence type="ECO:0000313" key="2">
    <source>
        <dbReference type="EMBL" id="QJA88509.1"/>
    </source>
</evidence>
<name>A0A6M3L2N0_9ZZZZ</name>
<dbReference type="AlphaFoldDB" id="A0A6M3L2N0"/>
<reference evidence="2" key="1">
    <citation type="submission" date="2020-03" db="EMBL/GenBank/DDBJ databases">
        <title>The deep terrestrial virosphere.</title>
        <authorList>
            <person name="Holmfeldt K."/>
            <person name="Nilsson E."/>
            <person name="Simone D."/>
            <person name="Lopez-Fernandez M."/>
            <person name="Wu X."/>
            <person name="de Brujin I."/>
            <person name="Lundin D."/>
            <person name="Andersson A."/>
            <person name="Bertilsson S."/>
            <person name="Dopson M."/>
        </authorList>
    </citation>
    <scope>NUCLEOTIDE SEQUENCE</scope>
    <source>
        <strain evidence="2">MM415B02748</strain>
    </source>
</reference>
<feature type="transmembrane region" description="Helical" evidence="1">
    <location>
        <begin position="6"/>
        <end position="25"/>
    </location>
</feature>
<feature type="transmembrane region" description="Helical" evidence="1">
    <location>
        <begin position="67"/>
        <end position="84"/>
    </location>
</feature>
<keyword evidence="1" id="KW-0812">Transmembrane</keyword>
<dbReference type="EMBL" id="MT142784">
    <property type="protein sequence ID" value="QJA88509.1"/>
    <property type="molecule type" value="Genomic_DNA"/>
</dbReference>